<feature type="region of interest" description="Disordered" evidence="1">
    <location>
        <begin position="391"/>
        <end position="413"/>
    </location>
</feature>
<reference evidence="3 4" key="1">
    <citation type="submission" date="2014-04" db="EMBL/GenBank/DDBJ databases">
        <authorList>
            <consortium name="DOE Joint Genome Institute"/>
            <person name="Kuo A."/>
            <person name="Girlanda M."/>
            <person name="Perotto S."/>
            <person name="Kohler A."/>
            <person name="Nagy L.G."/>
            <person name="Floudas D."/>
            <person name="Copeland A."/>
            <person name="Barry K.W."/>
            <person name="Cichocki N."/>
            <person name="Veneault-Fourrey C."/>
            <person name="LaButti K."/>
            <person name="Lindquist E.A."/>
            <person name="Lipzen A."/>
            <person name="Lundell T."/>
            <person name="Morin E."/>
            <person name="Murat C."/>
            <person name="Sun H."/>
            <person name="Tunlid A."/>
            <person name="Henrissat B."/>
            <person name="Grigoriev I.V."/>
            <person name="Hibbett D.S."/>
            <person name="Martin F."/>
            <person name="Nordberg H.P."/>
            <person name="Cantor M.N."/>
            <person name="Hua S.X."/>
        </authorList>
    </citation>
    <scope>NUCLEOTIDE SEQUENCE [LARGE SCALE GENOMIC DNA]</scope>
    <source>
        <strain evidence="3 4">MUT 4182</strain>
    </source>
</reference>
<proteinExistence type="predicted"/>
<keyword evidence="2" id="KW-0812">Transmembrane</keyword>
<reference evidence="4" key="2">
    <citation type="submission" date="2015-01" db="EMBL/GenBank/DDBJ databases">
        <title>Evolutionary Origins and Diversification of the Mycorrhizal Mutualists.</title>
        <authorList>
            <consortium name="DOE Joint Genome Institute"/>
            <consortium name="Mycorrhizal Genomics Consortium"/>
            <person name="Kohler A."/>
            <person name="Kuo A."/>
            <person name="Nagy L.G."/>
            <person name="Floudas D."/>
            <person name="Copeland A."/>
            <person name="Barry K.W."/>
            <person name="Cichocki N."/>
            <person name="Veneault-Fourrey C."/>
            <person name="LaButti K."/>
            <person name="Lindquist E.A."/>
            <person name="Lipzen A."/>
            <person name="Lundell T."/>
            <person name="Morin E."/>
            <person name="Murat C."/>
            <person name="Riley R."/>
            <person name="Ohm R."/>
            <person name="Sun H."/>
            <person name="Tunlid A."/>
            <person name="Henrissat B."/>
            <person name="Grigoriev I.V."/>
            <person name="Hibbett D.S."/>
            <person name="Martin F."/>
        </authorList>
    </citation>
    <scope>NUCLEOTIDE SEQUENCE [LARGE SCALE GENOMIC DNA]</scope>
    <source>
        <strain evidence="4">MUT 4182</strain>
    </source>
</reference>
<dbReference type="HOGENOM" id="CLU_553422_0_0_1"/>
<evidence type="ECO:0000256" key="2">
    <source>
        <dbReference type="SAM" id="Phobius"/>
    </source>
</evidence>
<keyword evidence="4" id="KW-1185">Reference proteome</keyword>
<keyword evidence="2" id="KW-1133">Transmembrane helix</keyword>
<gene>
    <name evidence="3" type="ORF">M407DRAFT_30840</name>
</gene>
<accession>A0A0C3PWT2</accession>
<dbReference type="AlphaFoldDB" id="A0A0C3PWT2"/>
<dbReference type="OrthoDB" id="10525153at2759"/>
<feature type="compositionally biased region" description="Basic and acidic residues" evidence="1">
    <location>
        <begin position="19"/>
        <end position="29"/>
    </location>
</feature>
<feature type="region of interest" description="Disordered" evidence="1">
    <location>
        <begin position="13"/>
        <end position="58"/>
    </location>
</feature>
<feature type="compositionally biased region" description="Basic and acidic residues" evidence="1">
    <location>
        <begin position="40"/>
        <end position="58"/>
    </location>
</feature>
<protein>
    <submittedName>
        <fullName evidence="3">Uncharacterized protein</fullName>
    </submittedName>
</protein>
<feature type="compositionally biased region" description="Polar residues" evidence="1">
    <location>
        <begin position="292"/>
        <end position="310"/>
    </location>
</feature>
<sequence length="493" mass="52793">MSGNFLGYFNIFTSNDDDGSPHSDTEINRSLRLPSSTTAEGRHRPELDSPRIDGSDDTAHLTWVPPEGDAIYWVQSPSSATPTQSPLPISSMWSQPSGGWPQSTSSWMSVSGRIQSDSDSMAVAQSGVALYSLDQTRIATNALHYPPPDKGPLPAEENAPYSVNMQTRRRDATGYCNSFYSTDSTAASPWRHSKSTIKVSPIPLGPFPTTARPPFLDLAADPILQEASTSLSTLVSSPSNGGACFTGQGFGTITRPLSDDIPPDEQDGAHATGSRPKHKGVDRDDPLCGDPSDSSRLNNSVRSPESSTPTIFGPVQSPCDDPHGTEQAPYHVIVSRSTSRNHEDVGSSCRPGTLKPGRATIPRRLVAITAHPLHSQKETHTPAIAPPTLASAEAASPPRQDRPHRTESPPERTDAVDAFLGITQTTTRHLDDTLERGMIGTQLEVESGVSPWLNIDAFGPRTKVLITVLALGVVLLGAVAKLSQEFQSKSSTR</sequence>
<keyword evidence="2" id="KW-0472">Membrane</keyword>
<organism evidence="3 4">
    <name type="scientific">Tulasnella calospora MUT 4182</name>
    <dbReference type="NCBI Taxonomy" id="1051891"/>
    <lineage>
        <taxon>Eukaryota</taxon>
        <taxon>Fungi</taxon>
        <taxon>Dikarya</taxon>
        <taxon>Basidiomycota</taxon>
        <taxon>Agaricomycotina</taxon>
        <taxon>Agaricomycetes</taxon>
        <taxon>Cantharellales</taxon>
        <taxon>Tulasnellaceae</taxon>
        <taxon>Tulasnella</taxon>
    </lineage>
</organism>
<feature type="transmembrane region" description="Helical" evidence="2">
    <location>
        <begin position="464"/>
        <end position="483"/>
    </location>
</feature>
<dbReference type="EMBL" id="KN823217">
    <property type="protein sequence ID" value="KIO19515.1"/>
    <property type="molecule type" value="Genomic_DNA"/>
</dbReference>
<feature type="compositionally biased region" description="Basic and acidic residues" evidence="1">
    <location>
        <begin position="399"/>
        <end position="413"/>
    </location>
</feature>
<name>A0A0C3PWT2_9AGAM</name>
<evidence type="ECO:0000313" key="4">
    <source>
        <dbReference type="Proteomes" id="UP000054248"/>
    </source>
</evidence>
<dbReference type="Proteomes" id="UP000054248">
    <property type="component" value="Unassembled WGS sequence"/>
</dbReference>
<evidence type="ECO:0000313" key="3">
    <source>
        <dbReference type="EMBL" id="KIO19515.1"/>
    </source>
</evidence>
<evidence type="ECO:0000256" key="1">
    <source>
        <dbReference type="SAM" id="MobiDB-lite"/>
    </source>
</evidence>
<feature type="region of interest" description="Disordered" evidence="1">
    <location>
        <begin position="246"/>
        <end position="357"/>
    </location>
</feature>